<reference evidence="2 3" key="1">
    <citation type="submission" date="2020-06" db="EMBL/GenBank/DDBJ databases">
        <authorList>
            <person name="Li R."/>
            <person name="Bekaert M."/>
        </authorList>
    </citation>
    <scope>NUCLEOTIDE SEQUENCE [LARGE SCALE GENOMIC DNA]</scope>
    <source>
        <strain evidence="3">wild</strain>
    </source>
</reference>
<evidence type="ECO:0000256" key="1">
    <source>
        <dbReference type="SAM" id="MobiDB-lite"/>
    </source>
</evidence>
<dbReference type="AlphaFoldDB" id="A0A6J8DFY1"/>
<keyword evidence="3" id="KW-1185">Reference proteome</keyword>
<organism evidence="2 3">
    <name type="scientific">Mytilus coruscus</name>
    <name type="common">Sea mussel</name>
    <dbReference type="NCBI Taxonomy" id="42192"/>
    <lineage>
        <taxon>Eukaryota</taxon>
        <taxon>Metazoa</taxon>
        <taxon>Spiralia</taxon>
        <taxon>Lophotrochozoa</taxon>
        <taxon>Mollusca</taxon>
        <taxon>Bivalvia</taxon>
        <taxon>Autobranchia</taxon>
        <taxon>Pteriomorphia</taxon>
        <taxon>Mytilida</taxon>
        <taxon>Mytiloidea</taxon>
        <taxon>Mytilidae</taxon>
        <taxon>Mytilinae</taxon>
        <taxon>Mytilus</taxon>
    </lineage>
</organism>
<proteinExistence type="predicted"/>
<dbReference type="EMBL" id="CACVKT020007253">
    <property type="protein sequence ID" value="CAC5406531.1"/>
    <property type="molecule type" value="Genomic_DNA"/>
</dbReference>
<feature type="region of interest" description="Disordered" evidence="1">
    <location>
        <begin position="287"/>
        <end position="337"/>
    </location>
</feature>
<accession>A0A6J8DFY1</accession>
<protein>
    <recommendedName>
        <fullName evidence="4">MULE transposase domain-containing protein</fullName>
    </recommendedName>
</protein>
<evidence type="ECO:0000313" key="2">
    <source>
        <dbReference type="EMBL" id="CAC5406531.1"/>
    </source>
</evidence>
<evidence type="ECO:0008006" key="4">
    <source>
        <dbReference type="Google" id="ProtNLM"/>
    </source>
</evidence>
<dbReference type="OrthoDB" id="10048910at2759"/>
<dbReference type="Proteomes" id="UP000507470">
    <property type="component" value="Unassembled WGS sequence"/>
</dbReference>
<evidence type="ECO:0000313" key="3">
    <source>
        <dbReference type="Proteomes" id="UP000507470"/>
    </source>
</evidence>
<sequence>MQPSYVFKASKAMANLCIEMDCNKDGILNEEFAFIDAKHNRCKNFRTVTLWTYHPVLRKTICVAKMEAEAESSENLEIFWKLLNEMLEEVNNQTGYKFNPYGFIMDENSANWISVRKVFGEHILQKCASCEFHYKQSVHRHAKKVSERSADFINLAEGLLDALSISDFNVASSEIKDFIDYYAYHQQLNGWYKWWLQRKLNIFRAFKAENTPASNLAEIGHAKIASVGREFMSLLEAAREDTALSILQDAEIRLFDSGLSKGGKGPTSNQRKAKEYNAGIKRAKSYAAELDREEEPPCKSTPCFVPSKGNHRPPEGPPSKKMKPNEKPGPSQPERPLPFHVSFFGTIFYLKKCIDARRSLKTNTLSRLNPMI</sequence>
<name>A0A6J8DFY1_MYTCO</name>
<gene>
    <name evidence="2" type="ORF">MCOR_40101</name>
</gene>